<name>A0A2T7NPN5_POMCA</name>
<feature type="compositionally biased region" description="Basic residues" evidence="1">
    <location>
        <begin position="333"/>
        <end position="346"/>
    </location>
</feature>
<proteinExistence type="predicted"/>
<evidence type="ECO:0000256" key="1">
    <source>
        <dbReference type="SAM" id="MobiDB-lite"/>
    </source>
</evidence>
<reference evidence="2 3" key="1">
    <citation type="submission" date="2018-04" db="EMBL/GenBank/DDBJ databases">
        <title>The genome of golden apple snail Pomacea canaliculata provides insight into stress tolerance and invasive adaptation.</title>
        <authorList>
            <person name="Liu C."/>
            <person name="Liu B."/>
            <person name="Ren Y."/>
            <person name="Zhang Y."/>
            <person name="Wang H."/>
            <person name="Li S."/>
            <person name="Jiang F."/>
            <person name="Yin L."/>
            <person name="Zhang G."/>
            <person name="Qian W."/>
            <person name="Fan W."/>
        </authorList>
    </citation>
    <scope>NUCLEOTIDE SEQUENCE [LARGE SCALE GENOMIC DNA]</scope>
    <source>
        <strain evidence="2">SZHN2017</strain>
        <tissue evidence="2">Muscle</tissue>
    </source>
</reference>
<accession>A0A2T7NPN5</accession>
<dbReference type="EMBL" id="PZQS01000010">
    <property type="protein sequence ID" value="PVD23128.1"/>
    <property type="molecule type" value="Genomic_DNA"/>
</dbReference>
<evidence type="ECO:0000313" key="3">
    <source>
        <dbReference type="Proteomes" id="UP000245119"/>
    </source>
</evidence>
<feature type="compositionally biased region" description="Acidic residues" evidence="1">
    <location>
        <begin position="439"/>
        <end position="451"/>
    </location>
</feature>
<feature type="region of interest" description="Disordered" evidence="1">
    <location>
        <begin position="311"/>
        <end position="348"/>
    </location>
</feature>
<dbReference type="Proteomes" id="UP000245119">
    <property type="component" value="Linkage Group LG10"/>
</dbReference>
<sequence>MGSKDDDNHMVRFKDDVEKIFQNAETEISGDTFRFEAAKGLVTIVRQHVESYTTQGCPEADLEAAVLERALKTASTLVAGVQENKEEIYDPRQTLVYLCSALSVSSLSLSIVSENGRVVYKLSVGGRKCLTLIEQLHIYCITKGSCEDPITEVQNLIWLSRLLVNLAFWVERTRPHTSYYIVSLVNRHNIVPYIVIPQMRQLYSAALVVVISSWLRMEHQQHYKEFHRLLTRGVNVADLSAQYVVRYNIVYAKLLYSCRRFTNALDRARDALSDSQDDEERREIEELITQLESALSQPQDDDAENEIDEDWLTDTNISQGELSARQVEEARFRYRPTPKHKRRRRSSITYALRSRSLERIPVTAGGKHDAQECLPGNLPLRASAVTHRLNESTPDLRRVGSFVDTSDNDSSTPEPPTYSSESETENDDEEEKPFRIGYDDDEEEPVDDVLSEEPVSTVVDDGKDWFEKSVEDLKV</sequence>
<keyword evidence="3" id="KW-1185">Reference proteome</keyword>
<dbReference type="AlphaFoldDB" id="A0A2T7NPN5"/>
<organism evidence="2 3">
    <name type="scientific">Pomacea canaliculata</name>
    <name type="common">Golden apple snail</name>
    <dbReference type="NCBI Taxonomy" id="400727"/>
    <lineage>
        <taxon>Eukaryota</taxon>
        <taxon>Metazoa</taxon>
        <taxon>Spiralia</taxon>
        <taxon>Lophotrochozoa</taxon>
        <taxon>Mollusca</taxon>
        <taxon>Gastropoda</taxon>
        <taxon>Caenogastropoda</taxon>
        <taxon>Architaenioglossa</taxon>
        <taxon>Ampullarioidea</taxon>
        <taxon>Ampullariidae</taxon>
        <taxon>Pomacea</taxon>
    </lineage>
</organism>
<protein>
    <submittedName>
        <fullName evidence="2">Uncharacterized protein</fullName>
    </submittedName>
</protein>
<feature type="region of interest" description="Disordered" evidence="1">
    <location>
        <begin position="391"/>
        <end position="458"/>
    </location>
</feature>
<comment type="caution">
    <text evidence="2">The sequence shown here is derived from an EMBL/GenBank/DDBJ whole genome shotgun (WGS) entry which is preliminary data.</text>
</comment>
<feature type="compositionally biased region" description="Acidic residues" evidence="1">
    <location>
        <begin position="422"/>
        <end position="431"/>
    </location>
</feature>
<gene>
    <name evidence="2" type="ORF">C0Q70_16391</name>
</gene>
<evidence type="ECO:0000313" key="2">
    <source>
        <dbReference type="EMBL" id="PVD23128.1"/>
    </source>
</evidence>